<feature type="domain" description="Glycosyltransferase 2-like" evidence="1">
    <location>
        <begin position="5"/>
        <end position="111"/>
    </location>
</feature>
<dbReference type="Pfam" id="PF00535">
    <property type="entry name" value="Glycos_transf_2"/>
    <property type="match status" value="1"/>
</dbReference>
<dbReference type="GO" id="GO:0016740">
    <property type="term" value="F:transferase activity"/>
    <property type="evidence" value="ECO:0007669"/>
    <property type="project" value="UniProtKB-KW"/>
</dbReference>
<evidence type="ECO:0000313" key="2">
    <source>
        <dbReference type="EMBL" id="KND60778.1"/>
    </source>
</evidence>
<organism evidence="2 3">
    <name type="scientific">Candidatus Burkholderia verschuerenii</name>
    <dbReference type="NCBI Taxonomy" id="242163"/>
    <lineage>
        <taxon>Bacteria</taxon>
        <taxon>Pseudomonadati</taxon>
        <taxon>Pseudomonadota</taxon>
        <taxon>Betaproteobacteria</taxon>
        <taxon>Burkholderiales</taxon>
        <taxon>Burkholderiaceae</taxon>
        <taxon>Burkholderia</taxon>
    </lineage>
</organism>
<sequence length="254" mass="28348">MATVSILIPAFKPDYLAKAIASALTQTFTDIEILVGDDNQDGRLRAIVEGFGDASIRYLHNACGDTRLNSRRLWEASDWQYVKWLYDDVLMPQSVEVLVDALRRHPQSAMAFHERVIIDEHDNVTFAPPSIVPPGQLALLDRTVLVENMVSLMNNFIGEPSNIMMVRDAIDMSTVMSYRDWKITYLNDVSMYLNAAEYGPLVLVGGYHSCFRRHASQNSGTASPILVAGFFEWEVMVRGEATAGRMSADALARA</sequence>
<dbReference type="Gene3D" id="3.90.550.10">
    <property type="entry name" value="Spore Coat Polysaccharide Biosynthesis Protein SpsA, Chain A"/>
    <property type="match status" value="1"/>
</dbReference>
<gene>
    <name evidence="2" type="ORF">BVER_00753</name>
</gene>
<dbReference type="InterPro" id="IPR029044">
    <property type="entry name" value="Nucleotide-diphossugar_trans"/>
</dbReference>
<comment type="caution">
    <text evidence="2">The sequence shown here is derived from an EMBL/GenBank/DDBJ whole genome shotgun (WGS) entry which is preliminary data.</text>
</comment>
<accession>A0A0L0MEL1</accession>
<evidence type="ECO:0000259" key="1">
    <source>
        <dbReference type="Pfam" id="PF00535"/>
    </source>
</evidence>
<dbReference type="EMBL" id="LFJJ01000045">
    <property type="protein sequence ID" value="KND60778.1"/>
    <property type="molecule type" value="Genomic_DNA"/>
</dbReference>
<protein>
    <submittedName>
        <fullName evidence="2">Glycosyltransferase</fullName>
    </submittedName>
</protein>
<dbReference type="AlphaFoldDB" id="A0A0L0MEL1"/>
<dbReference type="SUPFAM" id="SSF53448">
    <property type="entry name" value="Nucleotide-diphospho-sugar transferases"/>
    <property type="match status" value="1"/>
</dbReference>
<dbReference type="CDD" id="cd00761">
    <property type="entry name" value="Glyco_tranf_GTA_type"/>
    <property type="match status" value="1"/>
</dbReference>
<dbReference type="Proteomes" id="UP000036959">
    <property type="component" value="Unassembled WGS sequence"/>
</dbReference>
<proteinExistence type="predicted"/>
<dbReference type="RefSeq" id="WP_050453315.1">
    <property type="nucleotide sequence ID" value="NZ_LFJJ01000045.1"/>
</dbReference>
<evidence type="ECO:0000313" key="3">
    <source>
        <dbReference type="Proteomes" id="UP000036959"/>
    </source>
</evidence>
<keyword evidence="3" id="KW-1185">Reference proteome</keyword>
<reference evidence="3" key="1">
    <citation type="submission" date="2015-06" db="EMBL/GenBank/DDBJ databases">
        <title>Comparative genomics of Burkholderia leaf nodule symbionts.</title>
        <authorList>
            <person name="Carlier A."/>
            <person name="Eberl L."/>
            <person name="Pinto-Carbo M."/>
        </authorList>
    </citation>
    <scope>NUCLEOTIDE SEQUENCE [LARGE SCALE GENOMIC DNA]</scope>
    <source>
        <strain evidence="3">UZHbot4</strain>
    </source>
</reference>
<dbReference type="InterPro" id="IPR001173">
    <property type="entry name" value="Glyco_trans_2-like"/>
</dbReference>
<keyword evidence="2" id="KW-0808">Transferase</keyword>
<name>A0A0L0MEL1_9BURK</name>
<dbReference type="PATRIC" id="fig|242163.4.peg.5255"/>